<evidence type="ECO:0000256" key="2">
    <source>
        <dbReference type="ARBA" id="ARBA00022692"/>
    </source>
</evidence>
<evidence type="ECO:0000256" key="5">
    <source>
        <dbReference type="SAM" id="Phobius"/>
    </source>
</evidence>
<feature type="domain" description="ABC-2 type transporter transmembrane" evidence="6">
    <location>
        <begin position="321"/>
        <end position="694"/>
    </location>
</feature>
<evidence type="ECO:0000256" key="3">
    <source>
        <dbReference type="ARBA" id="ARBA00022989"/>
    </source>
</evidence>
<evidence type="ECO:0000259" key="6">
    <source>
        <dbReference type="Pfam" id="PF12698"/>
    </source>
</evidence>
<feature type="transmembrane region" description="Helical" evidence="5">
    <location>
        <begin position="680"/>
        <end position="699"/>
    </location>
</feature>
<dbReference type="PANTHER" id="PTHR43077:SF10">
    <property type="entry name" value="TRANSPORT PERMEASE PROTEIN"/>
    <property type="match status" value="1"/>
</dbReference>
<evidence type="ECO:0000256" key="4">
    <source>
        <dbReference type="ARBA" id="ARBA00023136"/>
    </source>
</evidence>
<dbReference type="KEGG" id="cbv:U729_1998"/>
<name>A0A0A7G274_9CLOT</name>
<feature type="transmembrane region" description="Helical" evidence="5">
    <location>
        <begin position="20"/>
        <end position="38"/>
    </location>
</feature>
<feature type="transmembrane region" description="Helical" evidence="5">
    <location>
        <begin position="587"/>
        <end position="608"/>
    </location>
</feature>
<feature type="transmembrane region" description="Helical" evidence="5">
    <location>
        <begin position="520"/>
        <end position="539"/>
    </location>
</feature>
<dbReference type="InterPro" id="IPR017500">
    <property type="entry name" value="Phage_infect_YhgE_N"/>
</dbReference>
<keyword evidence="4 5" id="KW-0472">Membrane</keyword>
<keyword evidence="2 5" id="KW-0812">Transmembrane</keyword>
<accession>A0A0A7G274</accession>
<dbReference type="Gene3D" id="3.40.1710.10">
    <property type="entry name" value="abc type-2 transporter like domain"/>
    <property type="match status" value="1"/>
</dbReference>
<dbReference type="Proteomes" id="UP000030635">
    <property type="component" value="Chromosome"/>
</dbReference>
<dbReference type="AlphaFoldDB" id="A0A0A7G274"/>
<dbReference type="Pfam" id="PF12698">
    <property type="entry name" value="ABC2_membrane_3"/>
    <property type="match status" value="2"/>
</dbReference>
<sequence>MKNVFKIYKRDIKKIVTNWVALVVVIGLIILPSLYAWFNIKSSWDPYGNTKGIKVAVVNEDKGASYNGKDINIGDSLITELKKNDQIGWNFVDKEKADNGVKMGDYFASIVIPDNFSTDLISITSKEIKKPKLIYTVNESTNAIAPKITDKGVQSLKQQIDDTVSDTVNSTVLKVLNEVGLEYIGSRDKVRKVVDLIYKINDNMPEMNKLVNKAYDGTITIDEMLNKMSNILPKVDEALDKTNTALDKSKDFIGKSKEGFNKVAPIVKDDLIFSRDLLNGSTELLNNVTEKYDKEALLKALQSVNNKLTAADNSLKSTINVLESINKISNKEKLTEIINRLKKIENKTSDLISNINKDIDLVNNNVVLQPDTMKKIIDKINEISSNIGGIIGDYDSKIVPAINSALDKLDGFSSDINSIIKDAQGVMPNVKDVLSLLSKGTKLTNEELIKVKKNMPEIEKAFSKMTKELKKLDNKNNIDEVLKIITGNWKEQSSFLTSPVDVQTNKLFPVPNYGSAMSPFYTVLSLWVGGLILVSLLTVNAKNFEGEEELTSREIFFGKYLLFITIGVLQGAVVTLGDIFILKTYVLHPVLFVLFGMFTSLIFITIIYSTVSVFGNIGKAICIVFLVLQVAASGGTFPVEVMSNFFRGINPALPFKYAIDAMRGFVGGIVPELISRDIKVLIVAAIIFLLIGIFFKRIINKSSEKFIKKLRSSDIVEH</sequence>
<dbReference type="HOGENOM" id="CLU_004534_2_0_9"/>
<proteinExistence type="predicted"/>
<evidence type="ECO:0000313" key="7">
    <source>
        <dbReference type="EMBL" id="AIY85155.1"/>
    </source>
</evidence>
<reference evidence="7 8" key="1">
    <citation type="journal article" date="2015" name="Infect. Genet. Evol.">
        <title>Genomic sequences of six botulinum neurotoxin-producing strains representing three clostridial species illustrate the mobility and diversity of botulinum neurotoxin genes.</title>
        <authorList>
            <person name="Smith T.J."/>
            <person name="Hill K.K."/>
            <person name="Xie G."/>
            <person name="Foley B.T."/>
            <person name="Williamson C.H."/>
            <person name="Foster J.T."/>
            <person name="Johnson S.L."/>
            <person name="Chertkov O."/>
            <person name="Teshima H."/>
            <person name="Gibbons H.S."/>
            <person name="Johnsky L.A."/>
            <person name="Karavis M.A."/>
            <person name="Smith L.A."/>
        </authorList>
    </citation>
    <scope>NUCLEOTIDE SEQUENCE [LARGE SCALE GENOMIC DNA]</scope>
    <source>
        <strain evidence="7">Sullivan</strain>
    </source>
</reference>
<feature type="transmembrane region" description="Helical" evidence="5">
    <location>
        <begin position="620"/>
        <end position="639"/>
    </location>
</feature>
<dbReference type="STRING" id="1561.NPD11_1014"/>
<protein>
    <recommendedName>
        <fullName evidence="6">ABC-2 type transporter transmembrane domain-containing protein</fullName>
    </recommendedName>
</protein>
<dbReference type="InterPro" id="IPR051328">
    <property type="entry name" value="T7SS_ABC-Transporter"/>
</dbReference>
<dbReference type="GO" id="GO:0140359">
    <property type="term" value="F:ABC-type transporter activity"/>
    <property type="evidence" value="ECO:0007669"/>
    <property type="project" value="InterPro"/>
</dbReference>
<evidence type="ECO:0000256" key="1">
    <source>
        <dbReference type="ARBA" id="ARBA00004141"/>
    </source>
</evidence>
<dbReference type="OrthoDB" id="9811483at2"/>
<dbReference type="GO" id="GO:0016020">
    <property type="term" value="C:membrane"/>
    <property type="evidence" value="ECO:0007669"/>
    <property type="project" value="UniProtKB-SubCell"/>
</dbReference>
<dbReference type="PANTHER" id="PTHR43077">
    <property type="entry name" value="TRANSPORT PERMEASE YVFS-RELATED"/>
    <property type="match status" value="1"/>
</dbReference>
<dbReference type="NCBIfam" id="TIGR03062">
    <property type="entry name" value="pip_yhgE_Cterm"/>
    <property type="match status" value="1"/>
</dbReference>
<feature type="domain" description="ABC-2 type transporter transmembrane" evidence="6">
    <location>
        <begin position="22"/>
        <end position="161"/>
    </location>
</feature>
<dbReference type="EMBL" id="CP006905">
    <property type="protein sequence ID" value="AIY85155.1"/>
    <property type="molecule type" value="Genomic_DNA"/>
</dbReference>
<keyword evidence="3 5" id="KW-1133">Transmembrane helix</keyword>
<dbReference type="InterPro" id="IPR013525">
    <property type="entry name" value="ABC2_TM"/>
</dbReference>
<dbReference type="eggNOG" id="COG1511">
    <property type="taxonomic scope" value="Bacteria"/>
</dbReference>
<dbReference type="RefSeq" id="WP_039314332.1">
    <property type="nucleotide sequence ID" value="NZ_CP006905.1"/>
</dbReference>
<dbReference type="InterPro" id="IPR017501">
    <property type="entry name" value="Phage_infect_YhgE_C"/>
</dbReference>
<feature type="transmembrane region" description="Helical" evidence="5">
    <location>
        <begin position="560"/>
        <end position="581"/>
    </location>
</feature>
<dbReference type="NCBIfam" id="TIGR03061">
    <property type="entry name" value="pip_yhgE_Nterm"/>
    <property type="match status" value="1"/>
</dbReference>
<comment type="subcellular location">
    <subcellularLocation>
        <location evidence="1">Membrane</location>
        <topology evidence="1">Multi-pass membrane protein</topology>
    </subcellularLocation>
</comment>
<gene>
    <name evidence="7" type="ORF">U729_1998</name>
</gene>
<keyword evidence="8" id="KW-1185">Reference proteome</keyword>
<evidence type="ECO:0000313" key="8">
    <source>
        <dbReference type="Proteomes" id="UP000030635"/>
    </source>
</evidence>
<organism evidence="7 8">
    <name type="scientific">Clostridium baratii str. Sullivan</name>
    <dbReference type="NCBI Taxonomy" id="1415775"/>
    <lineage>
        <taxon>Bacteria</taxon>
        <taxon>Bacillati</taxon>
        <taxon>Bacillota</taxon>
        <taxon>Clostridia</taxon>
        <taxon>Eubacteriales</taxon>
        <taxon>Clostridiaceae</taxon>
        <taxon>Clostridium</taxon>
    </lineage>
</organism>